<protein>
    <recommendedName>
        <fullName evidence="5">SnoaL-like domain-containing protein</fullName>
    </recommendedName>
</protein>
<proteinExistence type="predicted"/>
<name>A0A151ZA65_TIELA</name>
<dbReference type="OMA" id="KVWENNW"/>
<dbReference type="Gene3D" id="3.10.450.50">
    <property type="match status" value="1"/>
</dbReference>
<accession>A0A151ZA65</accession>
<dbReference type="EMBL" id="LODT01000035">
    <property type="protein sequence ID" value="KYQ90832.1"/>
    <property type="molecule type" value="Genomic_DNA"/>
</dbReference>
<gene>
    <name evidence="3" type="ORF">DLAC_07700</name>
</gene>
<feature type="region of interest" description="Disordered" evidence="1">
    <location>
        <begin position="165"/>
        <end position="197"/>
    </location>
</feature>
<dbReference type="OrthoDB" id="16011at2759"/>
<keyword evidence="2" id="KW-0732">Signal</keyword>
<feature type="chain" id="PRO_5007593116" description="SnoaL-like domain-containing protein" evidence="2">
    <location>
        <begin position="24"/>
        <end position="197"/>
    </location>
</feature>
<keyword evidence="4" id="KW-1185">Reference proteome</keyword>
<evidence type="ECO:0000256" key="2">
    <source>
        <dbReference type="SAM" id="SignalP"/>
    </source>
</evidence>
<feature type="signal peptide" evidence="2">
    <location>
        <begin position="1"/>
        <end position="23"/>
    </location>
</feature>
<evidence type="ECO:0000313" key="3">
    <source>
        <dbReference type="EMBL" id="KYQ90832.1"/>
    </source>
</evidence>
<evidence type="ECO:0008006" key="5">
    <source>
        <dbReference type="Google" id="ProtNLM"/>
    </source>
</evidence>
<evidence type="ECO:0000313" key="4">
    <source>
        <dbReference type="Proteomes" id="UP000076078"/>
    </source>
</evidence>
<comment type="caution">
    <text evidence="3">The sequence shown here is derived from an EMBL/GenBank/DDBJ whole genome shotgun (WGS) entry which is preliminary data.</text>
</comment>
<dbReference type="Proteomes" id="UP000076078">
    <property type="component" value="Unassembled WGS sequence"/>
</dbReference>
<reference evidence="3 4" key="1">
    <citation type="submission" date="2015-12" db="EMBL/GenBank/DDBJ databases">
        <title>Dictyostelia acquired genes for synthesis and detection of signals that induce cell-type specialization by lateral gene transfer from prokaryotes.</title>
        <authorList>
            <person name="Gloeckner G."/>
            <person name="Schaap P."/>
        </authorList>
    </citation>
    <scope>NUCLEOTIDE SEQUENCE [LARGE SCALE GENOMIC DNA]</scope>
    <source>
        <strain evidence="3 4">TK</strain>
    </source>
</reference>
<organism evidence="3 4">
    <name type="scientific">Tieghemostelium lacteum</name>
    <name type="common">Slime mold</name>
    <name type="synonym">Dictyostelium lacteum</name>
    <dbReference type="NCBI Taxonomy" id="361077"/>
    <lineage>
        <taxon>Eukaryota</taxon>
        <taxon>Amoebozoa</taxon>
        <taxon>Evosea</taxon>
        <taxon>Eumycetozoa</taxon>
        <taxon>Dictyostelia</taxon>
        <taxon>Dictyosteliales</taxon>
        <taxon>Raperosteliaceae</taxon>
        <taxon>Tieghemostelium</taxon>
    </lineage>
</organism>
<evidence type="ECO:0000256" key="1">
    <source>
        <dbReference type="SAM" id="MobiDB-lite"/>
    </source>
</evidence>
<sequence>MKLILSVILLLSIVSNCIVYSKSTNQTVEERVLDELKVWENNWSGFPINCRKMVDTLSSDGVVEYPVGKHVISGGHKRIYGRCEAFILENFSQMVNYITGVPQIVGHNAAFERATLFVTKNNCRFVNKGIVTINYDSAFKIKALKDYFDLDDLLQKFEQCQFPGTPLPDINATSEDKSNTVTSTPTEKPSEKTKDEL</sequence>
<dbReference type="AlphaFoldDB" id="A0A151ZA65"/>
<feature type="compositionally biased region" description="Basic and acidic residues" evidence="1">
    <location>
        <begin position="188"/>
        <end position="197"/>
    </location>
</feature>
<dbReference type="InParanoid" id="A0A151ZA65"/>